<dbReference type="AlphaFoldDB" id="A0A382W723"/>
<protein>
    <submittedName>
        <fullName evidence="1">Uncharacterized protein</fullName>
    </submittedName>
</protein>
<gene>
    <name evidence="1" type="ORF">METZ01_LOCUS407318</name>
</gene>
<evidence type="ECO:0000313" key="1">
    <source>
        <dbReference type="EMBL" id="SVD54464.1"/>
    </source>
</evidence>
<accession>A0A382W723</accession>
<name>A0A382W723_9ZZZZ</name>
<feature type="non-terminal residue" evidence="1">
    <location>
        <position position="1"/>
    </location>
</feature>
<sequence length="206" mass="24721">EKSFDDSISDDQYESKKWMCDILNDLKITSPDNIKKYTKDSSESIRFPDGHPDWDYPLLIEIIGSWFGWPLIELIDRFTKGRITQIDLYDPDEVCQKVTAQYKNIFNPKYKVIQHDNYFERKELRRRHLIICTSCEHMQDFTNQFSFKGNPFVCLQSNDYIDLTDHINCVKDVEELTEKNQIKNIWYKGEKDFGNYKRFMVIGQWQ</sequence>
<proteinExistence type="predicted"/>
<dbReference type="EMBL" id="UINC01157463">
    <property type="protein sequence ID" value="SVD54464.1"/>
    <property type="molecule type" value="Genomic_DNA"/>
</dbReference>
<reference evidence="1" key="1">
    <citation type="submission" date="2018-05" db="EMBL/GenBank/DDBJ databases">
        <authorList>
            <person name="Lanie J.A."/>
            <person name="Ng W.-L."/>
            <person name="Kazmierczak K.M."/>
            <person name="Andrzejewski T.M."/>
            <person name="Davidsen T.M."/>
            <person name="Wayne K.J."/>
            <person name="Tettelin H."/>
            <person name="Glass J.I."/>
            <person name="Rusch D."/>
            <person name="Podicherti R."/>
            <person name="Tsui H.-C.T."/>
            <person name="Winkler M.E."/>
        </authorList>
    </citation>
    <scope>NUCLEOTIDE SEQUENCE</scope>
</reference>
<organism evidence="1">
    <name type="scientific">marine metagenome</name>
    <dbReference type="NCBI Taxonomy" id="408172"/>
    <lineage>
        <taxon>unclassified sequences</taxon>
        <taxon>metagenomes</taxon>
        <taxon>ecological metagenomes</taxon>
    </lineage>
</organism>